<dbReference type="OrthoDB" id="240546at2759"/>
<protein>
    <recommendedName>
        <fullName evidence="1">CCZ1/INTU second Longin domain-containing protein</fullName>
    </recommendedName>
</protein>
<dbReference type="Proteomes" id="UP000006319">
    <property type="component" value="Chromosome 9"/>
</dbReference>
<evidence type="ECO:0000259" key="1">
    <source>
        <dbReference type="Pfam" id="PF19032"/>
    </source>
</evidence>
<reference evidence="2 3" key="1">
    <citation type="journal article" date="2012" name="Nat. Genet.">
        <title>Plasmodium cynomolgi genome sequences provide insight into Plasmodium vivax and the monkey malaria clade.</title>
        <authorList>
            <person name="Tachibana S."/>
            <person name="Sullivan S.A."/>
            <person name="Kawai S."/>
            <person name="Nakamura S."/>
            <person name="Kim H.R."/>
            <person name="Goto N."/>
            <person name="Arisue N."/>
            <person name="Palacpac N.M.Q."/>
            <person name="Honma H."/>
            <person name="Yagi M."/>
            <person name="Tougan T."/>
            <person name="Katakai Y."/>
            <person name="Kaneko O."/>
            <person name="Mita T."/>
            <person name="Kita K."/>
            <person name="Yasutomi Y."/>
            <person name="Sutton P.L."/>
            <person name="Shakhbatyan R."/>
            <person name="Horii T."/>
            <person name="Yasunaga T."/>
            <person name="Barnwell J.W."/>
            <person name="Escalante A.A."/>
            <person name="Carlton J.M."/>
            <person name="Tanabe K."/>
        </authorList>
    </citation>
    <scope>NUCLEOTIDE SEQUENCE [LARGE SCALE GENOMIC DNA]</scope>
    <source>
        <strain evidence="2 3">B</strain>
    </source>
</reference>
<feature type="domain" description="CCZ1/INTU second Longin" evidence="1">
    <location>
        <begin position="124"/>
        <end position="156"/>
    </location>
</feature>
<dbReference type="InterPro" id="IPR013176">
    <property type="entry name" value="Ccz1"/>
</dbReference>
<organism evidence="2 3">
    <name type="scientific">Plasmodium cynomolgi (strain B)</name>
    <dbReference type="NCBI Taxonomy" id="1120755"/>
    <lineage>
        <taxon>Eukaryota</taxon>
        <taxon>Sar</taxon>
        <taxon>Alveolata</taxon>
        <taxon>Apicomplexa</taxon>
        <taxon>Aconoidasida</taxon>
        <taxon>Haemosporida</taxon>
        <taxon>Plasmodiidae</taxon>
        <taxon>Plasmodium</taxon>
        <taxon>Plasmodium (Plasmodium)</taxon>
    </lineage>
</organism>
<dbReference type="AlphaFoldDB" id="K6UDC4"/>
<dbReference type="GO" id="GO:0035658">
    <property type="term" value="C:Mon1-Ccz1 complex"/>
    <property type="evidence" value="ECO:0007669"/>
    <property type="project" value="InterPro"/>
</dbReference>
<dbReference type="EMBL" id="DF157101">
    <property type="protein sequence ID" value="GAB66356.1"/>
    <property type="molecule type" value="Genomic_DNA"/>
</dbReference>
<name>K6UDC4_PLACD</name>
<evidence type="ECO:0000313" key="2">
    <source>
        <dbReference type="EMBL" id="GAB66356.1"/>
    </source>
</evidence>
<gene>
    <name evidence="2" type="ORF">PCYB_091420</name>
</gene>
<accession>K6UDC4</accession>
<dbReference type="InterPro" id="IPR043988">
    <property type="entry name" value="CCZ1/INTU_longin_2"/>
</dbReference>
<dbReference type="PANTHER" id="PTHR13056">
    <property type="entry name" value="VACUOLAR FUSION PROTEIN CCZ1 HOMOLOG-RELATED"/>
    <property type="match status" value="1"/>
</dbReference>
<dbReference type="Pfam" id="PF19032">
    <property type="entry name" value="Intu_longin_2"/>
    <property type="match status" value="1"/>
</dbReference>
<keyword evidence="3" id="KW-1185">Reference proteome</keyword>
<dbReference type="GeneID" id="14692710"/>
<sequence length="384" mass="44049">MELLMCKLLHSVLENFISTFTLLHGHIRTFLKYKKNKTTGNMNRKTSLQTLLDDYVFTYINTINNECVSIHNAVWCPSHDCLHTVYVKCPPAGLQSFHFFPVEKHTYITVQNLISSLILGQKQIKHGCLLYEGHLVYSSLEMNDTKMIYNYLVSYGGTVNNLKLNQHPFRKIASSAAINANGGLSSFARCNTIDEKNAFLLGIKKSSIFMPVVSLGAEKKYKLMAFVYKGILLVLLIKGSTIKDEDFDILIDVQNKCTNENSSSIHSLSKLNEILSLQFKKYINQEDPARYLYYNHFSNSIKYSINNKKINNEELFLVADFHFLLVDSEIKQNKIKFNKMGSATMEKEKAHLSKELFNFENHCIYKVSEKEKGRIILSLSKMIT</sequence>
<proteinExistence type="predicted"/>
<dbReference type="PANTHER" id="PTHR13056:SF0">
    <property type="entry name" value="VACUOLAR FUSION PROTEIN CCZ1 HOMOLOG-RELATED"/>
    <property type="match status" value="1"/>
</dbReference>
<dbReference type="VEuPathDB" id="PlasmoDB:PCYB_091420"/>
<evidence type="ECO:0000313" key="3">
    <source>
        <dbReference type="Proteomes" id="UP000006319"/>
    </source>
</evidence>
<dbReference type="GO" id="GO:0016192">
    <property type="term" value="P:vesicle-mediated transport"/>
    <property type="evidence" value="ECO:0007669"/>
    <property type="project" value="InterPro"/>
</dbReference>
<dbReference type="eggNOG" id="KOG2622">
    <property type="taxonomic scope" value="Eukaryota"/>
</dbReference>
<dbReference type="KEGG" id="pcy:PCYB_091420"/>
<dbReference type="PhylomeDB" id="K6UDC4"/>
<dbReference type="RefSeq" id="XP_004222303.1">
    <property type="nucleotide sequence ID" value="XM_004222255.1"/>
</dbReference>